<evidence type="ECO:0000259" key="1">
    <source>
        <dbReference type="PROSITE" id="PS51819"/>
    </source>
</evidence>
<dbReference type="Gene3D" id="3.10.180.10">
    <property type="entry name" value="2,3-Dihydroxybiphenyl 1,2-Dioxygenase, domain 1"/>
    <property type="match status" value="1"/>
</dbReference>
<dbReference type="RefSeq" id="WP_305001883.1">
    <property type="nucleotide sequence ID" value="NZ_JAUQUB010000001.1"/>
</dbReference>
<sequence length="142" mass="15327">MSNPVSQLRLVVETEDFERALEFYRDVLGLPEAESYEGEGGARVAILTVPSATLELSNPAQIRLIDDVEVGRPVARSYPLSIRVAFEVEDAAVTTDRLVAGGADLVAAPTETPWRSLNARLEAPGGLQITAFQELEKGSDSE</sequence>
<proteinExistence type="predicted"/>
<comment type="caution">
    <text evidence="2">The sequence shown here is derived from an EMBL/GenBank/DDBJ whole genome shotgun (WGS) entry which is preliminary data.</text>
</comment>
<accession>A0ABT9BQ88</accession>
<reference evidence="2 3" key="1">
    <citation type="submission" date="2023-07" db="EMBL/GenBank/DDBJ databases">
        <title>Protaetiibacter sp. nov WY-16 isolated from soil.</title>
        <authorList>
            <person name="Liu B."/>
            <person name="Wan Y."/>
        </authorList>
    </citation>
    <scope>NUCLEOTIDE SEQUENCE [LARGE SCALE GENOMIC DNA]</scope>
    <source>
        <strain evidence="2 3">WY-16</strain>
    </source>
</reference>
<dbReference type="PROSITE" id="PS51819">
    <property type="entry name" value="VOC"/>
    <property type="match status" value="1"/>
</dbReference>
<feature type="domain" description="VOC" evidence="1">
    <location>
        <begin position="6"/>
        <end position="134"/>
    </location>
</feature>
<evidence type="ECO:0000313" key="2">
    <source>
        <dbReference type="EMBL" id="MDO7881472.1"/>
    </source>
</evidence>
<dbReference type="Proteomes" id="UP001241072">
    <property type="component" value="Unassembled WGS sequence"/>
</dbReference>
<name>A0ABT9BQ88_9MICO</name>
<gene>
    <name evidence="2" type="ORF">Q5716_04445</name>
</gene>
<organism evidence="2 3">
    <name type="scientific">Antiquaquibacter soli</name>
    <dbReference type="NCBI Taxonomy" id="3064523"/>
    <lineage>
        <taxon>Bacteria</taxon>
        <taxon>Bacillati</taxon>
        <taxon>Actinomycetota</taxon>
        <taxon>Actinomycetes</taxon>
        <taxon>Micrococcales</taxon>
        <taxon>Microbacteriaceae</taxon>
        <taxon>Antiquaquibacter</taxon>
    </lineage>
</organism>
<dbReference type="SUPFAM" id="SSF54593">
    <property type="entry name" value="Glyoxalase/Bleomycin resistance protein/Dihydroxybiphenyl dioxygenase"/>
    <property type="match status" value="1"/>
</dbReference>
<dbReference type="EMBL" id="JAUQUB010000001">
    <property type="protein sequence ID" value="MDO7881472.1"/>
    <property type="molecule type" value="Genomic_DNA"/>
</dbReference>
<keyword evidence="3" id="KW-1185">Reference proteome</keyword>
<dbReference type="Pfam" id="PF00903">
    <property type="entry name" value="Glyoxalase"/>
    <property type="match status" value="1"/>
</dbReference>
<dbReference type="InterPro" id="IPR037523">
    <property type="entry name" value="VOC_core"/>
</dbReference>
<evidence type="ECO:0000313" key="3">
    <source>
        <dbReference type="Proteomes" id="UP001241072"/>
    </source>
</evidence>
<dbReference type="InterPro" id="IPR004360">
    <property type="entry name" value="Glyas_Fos-R_dOase_dom"/>
</dbReference>
<dbReference type="InterPro" id="IPR029068">
    <property type="entry name" value="Glyas_Bleomycin-R_OHBP_Dase"/>
</dbReference>
<protein>
    <submittedName>
        <fullName evidence="2">VOC family protein</fullName>
    </submittedName>
</protein>